<keyword evidence="3" id="KW-0597">Phosphoprotein</keyword>
<feature type="compositionally biased region" description="Polar residues" evidence="13">
    <location>
        <begin position="303"/>
        <end position="323"/>
    </location>
</feature>
<reference evidence="17 18" key="1">
    <citation type="submission" date="2024-11" db="EMBL/GenBank/DDBJ databases">
        <title>Adaptive evolution of stress response genes in parasites aligns with host niche diversity.</title>
        <authorList>
            <person name="Hahn C."/>
            <person name="Resl P."/>
        </authorList>
    </citation>
    <scope>NUCLEOTIDE SEQUENCE [LARGE SCALE GENOMIC DNA]</scope>
    <source>
        <strain evidence="17">EGGRZ-B1_66</strain>
        <tissue evidence="17">Body</tissue>
    </source>
</reference>
<feature type="domain" description="Helicase C-terminal" evidence="15">
    <location>
        <begin position="1386"/>
        <end position="1536"/>
    </location>
</feature>
<keyword evidence="8" id="KW-0156">Chromatin regulator</keyword>
<evidence type="ECO:0000256" key="4">
    <source>
        <dbReference type="ARBA" id="ARBA00022741"/>
    </source>
</evidence>
<dbReference type="CDD" id="cd18793">
    <property type="entry name" value="SF2_C_SNF"/>
    <property type="match status" value="1"/>
</dbReference>
<dbReference type="PANTHER" id="PTHR45685:SF1">
    <property type="entry name" value="HELICASE SRCAP"/>
    <property type="match status" value="1"/>
</dbReference>
<feature type="compositionally biased region" description="Acidic residues" evidence="13">
    <location>
        <begin position="1626"/>
        <end position="1635"/>
    </location>
</feature>
<accession>A0ABD2Q158</accession>
<evidence type="ECO:0000256" key="7">
    <source>
        <dbReference type="ARBA" id="ARBA00022840"/>
    </source>
</evidence>
<dbReference type="Pfam" id="PF07529">
    <property type="entry name" value="HSA"/>
    <property type="match status" value="1"/>
</dbReference>
<dbReference type="GO" id="GO:0016787">
    <property type="term" value="F:hydrolase activity"/>
    <property type="evidence" value="ECO:0007669"/>
    <property type="project" value="UniProtKB-KW"/>
</dbReference>
<feature type="region of interest" description="Disordered" evidence="13">
    <location>
        <begin position="1625"/>
        <end position="1654"/>
    </location>
</feature>
<dbReference type="Gene3D" id="3.40.50.10810">
    <property type="entry name" value="Tandem AAA-ATPase domain"/>
    <property type="match status" value="1"/>
</dbReference>
<dbReference type="FunFam" id="3.40.50.300:FF:000529">
    <property type="entry name" value="helicase SRCAP isoform X1"/>
    <property type="match status" value="1"/>
</dbReference>
<gene>
    <name evidence="17" type="ORF">Ciccas_008468</name>
</gene>
<evidence type="ECO:0000256" key="11">
    <source>
        <dbReference type="ARBA" id="ARBA00023163"/>
    </source>
</evidence>
<evidence type="ECO:0000256" key="6">
    <source>
        <dbReference type="ARBA" id="ARBA00022806"/>
    </source>
</evidence>
<dbReference type="GO" id="GO:0004386">
    <property type="term" value="F:helicase activity"/>
    <property type="evidence" value="ECO:0007669"/>
    <property type="project" value="UniProtKB-KW"/>
</dbReference>
<evidence type="ECO:0000259" key="16">
    <source>
        <dbReference type="PROSITE" id="PS51204"/>
    </source>
</evidence>
<dbReference type="SMART" id="SM00487">
    <property type="entry name" value="DEXDc"/>
    <property type="match status" value="1"/>
</dbReference>
<evidence type="ECO:0000256" key="12">
    <source>
        <dbReference type="ARBA" id="ARBA00023242"/>
    </source>
</evidence>
<dbReference type="CDD" id="cd18003">
    <property type="entry name" value="DEXQc_SRCAP"/>
    <property type="match status" value="1"/>
</dbReference>
<dbReference type="InterPro" id="IPR014012">
    <property type="entry name" value="HSA_dom"/>
</dbReference>
<evidence type="ECO:0000256" key="10">
    <source>
        <dbReference type="ARBA" id="ARBA00023125"/>
    </source>
</evidence>
<comment type="similarity">
    <text evidence="2">Belongs to the SNF2/RAD54 helicase family. SWR1 subfamily.</text>
</comment>
<dbReference type="GO" id="GO:0005524">
    <property type="term" value="F:ATP binding"/>
    <property type="evidence" value="ECO:0007669"/>
    <property type="project" value="UniProtKB-KW"/>
</dbReference>
<dbReference type="GO" id="GO:0003677">
    <property type="term" value="F:DNA binding"/>
    <property type="evidence" value="ECO:0007669"/>
    <property type="project" value="UniProtKB-KW"/>
</dbReference>
<dbReference type="PROSITE" id="PS51204">
    <property type="entry name" value="HSA"/>
    <property type="match status" value="1"/>
</dbReference>
<keyword evidence="10" id="KW-0238">DNA-binding</keyword>
<feature type="region of interest" description="Disordered" evidence="13">
    <location>
        <begin position="299"/>
        <end position="446"/>
    </location>
</feature>
<dbReference type="GO" id="GO:0006338">
    <property type="term" value="P:chromatin remodeling"/>
    <property type="evidence" value="ECO:0007669"/>
    <property type="project" value="UniProtKB-ARBA"/>
</dbReference>
<feature type="compositionally biased region" description="Acidic residues" evidence="13">
    <location>
        <begin position="410"/>
        <end position="431"/>
    </location>
</feature>
<dbReference type="GO" id="GO:0010557">
    <property type="term" value="P:positive regulation of macromolecule biosynthetic process"/>
    <property type="evidence" value="ECO:0007669"/>
    <property type="project" value="UniProtKB-ARBA"/>
</dbReference>
<dbReference type="Proteomes" id="UP001626550">
    <property type="component" value="Unassembled WGS sequence"/>
</dbReference>
<evidence type="ECO:0000256" key="13">
    <source>
        <dbReference type="SAM" id="MobiDB-lite"/>
    </source>
</evidence>
<keyword evidence="18" id="KW-1185">Reference proteome</keyword>
<dbReference type="InterPro" id="IPR001650">
    <property type="entry name" value="Helicase_C-like"/>
</dbReference>
<dbReference type="SUPFAM" id="SSF52540">
    <property type="entry name" value="P-loop containing nucleoside triphosphate hydrolases"/>
    <property type="match status" value="2"/>
</dbReference>
<dbReference type="InterPro" id="IPR014001">
    <property type="entry name" value="Helicase_ATP-bd"/>
</dbReference>
<dbReference type="InterPro" id="IPR049730">
    <property type="entry name" value="SNF2/RAD54-like_C"/>
</dbReference>
<evidence type="ECO:0000256" key="1">
    <source>
        <dbReference type="ARBA" id="ARBA00004123"/>
    </source>
</evidence>
<keyword evidence="11" id="KW-0804">Transcription</keyword>
<dbReference type="InterPro" id="IPR000330">
    <property type="entry name" value="SNF2_N"/>
</dbReference>
<feature type="compositionally biased region" description="Basic and acidic residues" evidence="13">
    <location>
        <begin position="397"/>
        <end position="409"/>
    </location>
</feature>
<organism evidence="17 18">
    <name type="scientific">Cichlidogyrus casuarinus</name>
    <dbReference type="NCBI Taxonomy" id="1844966"/>
    <lineage>
        <taxon>Eukaryota</taxon>
        <taxon>Metazoa</taxon>
        <taxon>Spiralia</taxon>
        <taxon>Lophotrochozoa</taxon>
        <taxon>Platyhelminthes</taxon>
        <taxon>Monogenea</taxon>
        <taxon>Monopisthocotylea</taxon>
        <taxon>Dactylogyridea</taxon>
        <taxon>Ancyrocephalidae</taxon>
        <taxon>Cichlidogyrus</taxon>
    </lineage>
</organism>
<keyword evidence="9" id="KW-0805">Transcription regulation</keyword>
<feature type="compositionally biased region" description="Low complexity" evidence="13">
    <location>
        <begin position="472"/>
        <end position="491"/>
    </location>
</feature>
<dbReference type="Gene3D" id="3.40.50.300">
    <property type="entry name" value="P-loop containing nucleotide triphosphate hydrolases"/>
    <property type="match status" value="1"/>
</dbReference>
<dbReference type="InterPro" id="IPR050520">
    <property type="entry name" value="INO80/SWR1_helicase"/>
</dbReference>
<keyword evidence="12" id="KW-0539">Nucleus</keyword>
<comment type="caution">
    <text evidence="17">The sequence shown here is derived from an EMBL/GenBank/DDBJ whole genome shotgun (WGS) entry which is preliminary data.</text>
</comment>
<proteinExistence type="inferred from homology"/>
<evidence type="ECO:0000313" key="17">
    <source>
        <dbReference type="EMBL" id="KAL3312937.1"/>
    </source>
</evidence>
<feature type="non-terminal residue" evidence="17">
    <location>
        <position position="1671"/>
    </location>
</feature>
<feature type="compositionally biased region" description="Basic and acidic residues" evidence="13">
    <location>
        <begin position="346"/>
        <end position="369"/>
    </location>
</feature>
<keyword evidence="5" id="KW-0378">Hydrolase</keyword>
<dbReference type="Pfam" id="PF00176">
    <property type="entry name" value="SNF2-rel_dom"/>
    <property type="match status" value="1"/>
</dbReference>
<keyword evidence="7" id="KW-0067">ATP-binding</keyword>
<dbReference type="SMART" id="SM00490">
    <property type="entry name" value="HELICc"/>
    <property type="match status" value="1"/>
</dbReference>
<evidence type="ECO:0000313" key="18">
    <source>
        <dbReference type="Proteomes" id="UP001626550"/>
    </source>
</evidence>
<feature type="domain" description="HSA" evidence="16">
    <location>
        <begin position="173"/>
        <end position="245"/>
    </location>
</feature>
<evidence type="ECO:0000256" key="2">
    <source>
        <dbReference type="ARBA" id="ARBA00009220"/>
    </source>
</evidence>
<dbReference type="FunFam" id="3.40.50.10810:FF:000005">
    <property type="entry name" value="Photoperiod-independent early flowering 1"/>
    <property type="match status" value="1"/>
</dbReference>
<dbReference type="GO" id="GO:0032991">
    <property type="term" value="C:protein-containing complex"/>
    <property type="evidence" value="ECO:0007669"/>
    <property type="project" value="UniProtKB-ARBA"/>
</dbReference>
<keyword evidence="4" id="KW-0547">Nucleotide-binding</keyword>
<evidence type="ECO:0000259" key="15">
    <source>
        <dbReference type="PROSITE" id="PS51194"/>
    </source>
</evidence>
<dbReference type="Gene3D" id="1.20.120.850">
    <property type="entry name" value="SWI2/SNF2 ATPases, N-terminal domain"/>
    <property type="match status" value="1"/>
</dbReference>
<dbReference type="GO" id="GO:0010468">
    <property type="term" value="P:regulation of gene expression"/>
    <property type="evidence" value="ECO:0007669"/>
    <property type="project" value="UniProtKB-ARBA"/>
</dbReference>
<dbReference type="PROSITE" id="PS51194">
    <property type="entry name" value="HELICASE_CTER"/>
    <property type="match status" value="1"/>
</dbReference>
<dbReference type="Pfam" id="PF00271">
    <property type="entry name" value="Helicase_C"/>
    <property type="match status" value="1"/>
</dbReference>
<feature type="compositionally biased region" description="Acidic residues" evidence="13">
    <location>
        <begin position="492"/>
        <end position="510"/>
    </location>
</feature>
<dbReference type="GO" id="GO:0005634">
    <property type="term" value="C:nucleus"/>
    <property type="evidence" value="ECO:0007669"/>
    <property type="project" value="UniProtKB-SubCell"/>
</dbReference>
<dbReference type="FunFam" id="1.20.120.850:FF:000012">
    <property type="entry name" value="protein PHOTOPERIOD-INDEPENDENT EARLY FLOWERING 1 isoform X3"/>
    <property type="match status" value="1"/>
</dbReference>
<keyword evidence="6" id="KW-0347">Helicase</keyword>
<dbReference type="SMART" id="SM00573">
    <property type="entry name" value="HSA"/>
    <property type="match status" value="1"/>
</dbReference>
<dbReference type="PROSITE" id="PS51192">
    <property type="entry name" value="HELICASE_ATP_BIND_1"/>
    <property type="match status" value="1"/>
</dbReference>
<protein>
    <submittedName>
        <fullName evidence="17">Uncharacterized protein</fullName>
    </submittedName>
</protein>
<feature type="domain" description="Helicase ATP-binding" evidence="14">
    <location>
        <begin position="602"/>
        <end position="767"/>
    </location>
</feature>
<evidence type="ECO:0000256" key="5">
    <source>
        <dbReference type="ARBA" id="ARBA00022801"/>
    </source>
</evidence>
<dbReference type="InterPro" id="IPR038718">
    <property type="entry name" value="SNF2-like_sf"/>
</dbReference>
<sequence length="1671" mass="191381">MSNHTRKKSLRSEKANEASSFKNELLSFIDNELQLNRRRHHDIVAEVAALQSNVNINQYFAFRDSKNRDLANSLTSAALDQTDTDSICDFFDGKLSTEEFYLQARWTNREFQNEDESDQENDELEFERLFSLGHVTQLARKEHEIVNRIVELEKNGLWNDGKAPEVSKSTWNLSSLPEPQKKKDHFRFLSDELTWLADDFIRERNWKKASAKKLAQACAKVCREKEERAAKAEREEVIRIRRHCASIARMVRDWWRQMDKIVKAKHQVRMAAKRQQAMTSHLGQVLETTEEYTKWLTEGITGKNENNSSSPNQNKVKAKVSQNDSDDEFRPESDLSSGEEIDDEETIAKAEAEEAHDPEEKDLLAKEAEVPIEDLIPPDYFTHEYPLVECTEEPEEKETKKDVDFKAEDSSTDDEATMAEQEKFEEEEYEGPNEKETAELAALEAEADLPIEELLKKFQESAVNEGIDPEKSISASNSSADEADESGSSSNNEDDSSSDESSEDNSDNEAIDDKENLGTVHFLTEDERTALQKDEERKKILAEKDELTRKGEEKIQALTAEALSALPGGTEVSSQLAASVKVPFLLYGQLREYQLIGLNWLATIYEKKLNGILADEMGLGKTIQTIALLGHLACELGIWGPHLIIVPTSVLLNWEMEFKRWCPGFKILTYYGSAKERREKRKGWTKTNAFHVCITSYRLALQDALVFKRKKWRYLILDEAQNIKNFKSQRWQTLLTFNSQRRLLLTGTPLQNSLMELWSLMHFLMPSIFQSHRDFNEWFASPLTDMIEGSNEFNTQLINRLHRVLRPFLLRRLKADVEKQMPKKYEHVIMCRLSRRQRFLYDDFMSWNSTREVLQSGQFLSVMNILMQLRKVCNHPDLFETRPIVSPFLMQGESVSMSFPRLITEASYPFMVPVPGNCSSLSPVGAPNAICYPDLDWIDRAGHVSRVIGQLNNLAEMSRDLPAFVAKRMSKLAPSRPIITEIDGNSYIDSISRDRQRLPPFKETIKNPQNPDKKHPTVLFPRQMVIQLDDELGTHSQVAKYPLLSEPTPFKIKCVGVDPTANSWDAGMPKSVLEKRLEMRKMRLELITRINERRTRPLVTENALSKTTIGDCMGGMCWGDETHLGPDLVNFVTSLTNRLTPNKCKLEPSEMQSSWISFRDARTALARSSLRDPKKVVIPCSHIMTKPLQPVELAGRFDGLDSCLSQPILNKSKDSKSILVPRSINTSALLSHTLGPEFVPAARVSWRWDCNSLRDLLNSPGDRLDQLETTLYNFNFYVPPVLSRKISLEACSSHVVRETANAETRLMELLRPMLPSVCISNELAQREQKMTKFQYRLPQSSICPVPYALSLKAWLMPAPVHDISNCRNFSFPDPRLIQYDCGKLQRLDILLRDLKTHDHRVLIFTQMAKMLDVLEQFLAYHGHRYLRLDGTTKVEQRQVLMERFNQDSKIFVFILSTRSGGLGINLTGADTVIFYDSDWNPTMDAQAQDRCHRIGQTRDVHIYRLISECTIEENILRKANQKRFLSDLAIEKGKFTTAFFKQNTLSELFAEPSGLHDLAENGTKEQETSEQQTIVKTRSGRHINWRANNLGDSEEAKGFTAAQLSAALEQCEDDVDRAAAHRAMEEAQEDADEFSETVQYDDQGQKITDSTQLDPLRRYAEKRLTEKKDVE</sequence>
<evidence type="ECO:0000256" key="8">
    <source>
        <dbReference type="ARBA" id="ARBA00022853"/>
    </source>
</evidence>
<evidence type="ECO:0000256" key="9">
    <source>
        <dbReference type="ARBA" id="ARBA00023015"/>
    </source>
</evidence>
<name>A0ABD2Q158_9PLAT</name>
<dbReference type="GO" id="GO:0140096">
    <property type="term" value="F:catalytic activity, acting on a protein"/>
    <property type="evidence" value="ECO:0007669"/>
    <property type="project" value="UniProtKB-ARBA"/>
</dbReference>
<evidence type="ECO:0000256" key="3">
    <source>
        <dbReference type="ARBA" id="ARBA00022553"/>
    </source>
</evidence>
<evidence type="ECO:0000259" key="14">
    <source>
        <dbReference type="PROSITE" id="PS51192"/>
    </source>
</evidence>
<dbReference type="EMBL" id="JBJKFK010001499">
    <property type="protein sequence ID" value="KAL3312937.1"/>
    <property type="molecule type" value="Genomic_DNA"/>
</dbReference>
<feature type="region of interest" description="Disordered" evidence="13">
    <location>
        <begin position="462"/>
        <end position="529"/>
    </location>
</feature>
<feature type="compositionally biased region" description="Polar residues" evidence="13">
    <location>
        <begin position="1636"/>
        <end position="1653"/>
    </location>
</feature>
<comment type="subcellular location">
    <subcellularLocation>
        <location evidence="1">Nucleus</location>
    </subcellularLocation>
</comment>
<dbReference type="PANTHER" id="PTHR45685">
    <property type="entry name" value="HELICASE SRCAP-RELATED"/>
    <property type="match status" value="1"/>
</dbReference>
<dbReference type="InterPro" id="IPR027417">
    <property type="entry name" value="P-loop_NTPase"/>
</dbReference>